<keyword evidence="7" id="KW-0472">Membrane</keyword>
<evidence type="ECO:0000256" key="3">
    <source>
        <dbReference type="ARBA" id="ARBA00022692"/>
    </source>
</evidence>
<keyword evidence="8" id="KW-0675">Receptor</keyword>
<gene>
    <name evidence="12" type="ORF">CEURO_LOCUS20362</name>
</gene>
<proteinExistence type="predicted"/>
<evidence type="ECO:0000256" key="5">
    <source>
        <dbReference type="ARBA" id="ARBA00022737"/>
    </source>
</evidence>
<feature type="signal peptide" evidence="10">
    <location>
        <begin position="1"/>
        <end position="24"/>
    </location>
</feature>
<evidence type="ECO:0000256" key="2">
    <source>
        <dbReference type="ARBA" id="ARBA00022614"/>
    </source>
</evidence>
<dbReference type="PANTHER" id="PTHR47986:SF29">
    <property type="entry name" value="RECEPTOR PROTEIN KINASE TMK1"/>
    <property type="match status" value="1"/>
</dbReference>
<keyword evidence="4 10" id="KW-0732">Signal</keyword>
<comment type="subcellular location">
    <subcellularLocation>
        <location evidence="1">Membrane</location>
        <topology evidence="1">Single-pass membrane protein</topology>
    </subcellularLocation>
</comment>
<dbReference type="Gene3D" id="3.80.10.10">
    <property type="entry name" value="Ribonuclease Inhibitor"/>
    <property type="match status" value="2"/>
</dbReference>
<evidence type="ECO:0000256" key="4">
    <source>
        <dbReference type="ARBA" id="ARBA00022729"/>
    </source>
</evidence>
<dbReference type="GO" id="GO:0006952">
    <property type="term" value="P:defense response"/>
    <property type="evidence" value="ECO:0007669"/>
    <property type="project" value="UniProtKB-ARBA"/>
</dbReference>
<dbReference type="AlphaFoldDB" id="A0A9P0ZW00"/>
<dbReference type="FunFam" id="3.80.10.10:FF:000129">
    <property type="entry name" value="Leucine-rich repeat receptor-like kinase"/>
    <property type="match status" value="1"/>
</dbReference>
<evidence type="ECO:0000256" key="7">
    <source>
        <dbReference type="ARBA" id="ARBA00023136"/>
    </source>
</evidence>
<evidence type="ECO:0000259" key="11">
    <source>
        <dbReference type="Pfam" id="PF08263"/>
    </source>
</evidence>
<comment type="caution">
    <text evidence="12">The sequence shown here is derived from an EMBL/GenBank/DDBJ whole genome shotgun (WGS) entry which is preliminary data.</text>
</comment>
<keyword evidence="9" id="KW-0325">Glycoprotein</keyword>
<keyword evidence="3" id="KW-0812">Transmembrane</keyword>
<evidence type="ECO:0000313" key="12">
    <source>
        <dbReference type="EMBL" id="CAH9114425.1"/>
    </source>
</evidence>
<reference evidence="12" key="1">
    <citation type="submission" date="2022-07" db="EMBL/GenBank/DDBJ databases">
        <authorList>
            <person name="Macas J."/>
            <person name="Novak P."/>
            <person name="Neumann P."/>
        </authorList>
    </citation>
    <scope>NUCLEOTIDE SEQUENCE</scope>
</reference>
<keyword evidence="6" id="KW-1133">Transmembrane helix</keyword>
<dbReference type="SMART" id="SM00369">
    <property type="entry name" value="LRR_TYP"/>
    <property type="match status" value="3"/>
</dbReference>
<evidence type="ECO:0000256" key="6">
    <source>
        <dbReference type="ARBA" id="ARBA00022989"/>
    </source>
</evidence>
<dbReference type="InterPro" id="IPR032675">
    <property type="entry name" value="LRR_dom_sf"/>
</dbReference>
<keyword evidence="13" id="KW-1185">Reference proteome</keyword>
<keyword evidence="2" id="KW-0433">Leucine-rich repeat</keyword>
<dbReference type="EMBL" id="CAMAPE010000065">
    <property type="protein sequence ID" value="CAH9114425.1"/>
    <property type="molecule type" value="Genomic_DNA"/>
</dbReference>
<accession>A0A9P0ZW00</accession>
<dbReference type="OrthoDB" id="1293565at2759"/>
<name>A0A9P0ZW00_CUSEU</name>
<sequence length="480" mass="52576">MYMVTTREQLLLVVLLFGATDIYQSLIPSQQDVMEDLKGNLTIPRDSPLQNWFHTEDKCNWMSVNCSSDYVTKIRIGNQSLGGSLPATLGYLSRLTTLEVMDNHIGGPLPKFARELDQLHTLNLSNNNFSSIPPEFFSGMTYLATVSLDNNPFLPWNLSSVPLTDSENLETFSAANCSLYGTLPAFSDQTFTNLHHLNFSNNNLTGELRSSLSSATSLVTLRVNDQTGYGLVGSLDFLQRMPDLTQVWLQNNAFSGQIPDGLQSLEDFRANKNLLTGPVPDSMTKTTTLRVVNLGNNLLQGPPPRFGIQVQVDYGMYAMENNSFCSSNPGDRCDPQVDILLDIASHFGYPVRLAGSWKGSNSCSVNQTWAGVTCDGGGGNITALNYTHFWLSGTISPAISSLTELRNLSLAKNNLTGPIPEELSRLPHLQMLDVSYNGLCGNVPNSLINVTVYTGNALINQDCPRSPPSALRRNSSYSPP</sequence>
<dbReference type="InterPro" id="IPR003591">
    <property type="entry name" value="Leu-rich_rpt_typical-subtyp"/>
</dbReference>
<organism evidence="12 13">
    <name type="scientific">Cuscuta europaea</name>
    <name type="common">European dodder</name>
    <dbReference type="NCBI Taxonomy" id="41803"/>
    <lineage>
        <taxon>Eukaryota</taxon>
        <taxon>Viridiplantae</taxon>
        <taxon>Streptophyta</taxon>
        <taxon>Embryophyta</taxon>
        <taxon>Tracheophyta</taxon>
        <taxon>Spermatophyta</taxon>
        <taxon>Magnoliopsida</taxon>
        <taxon>eudicotyledons</taxon>
        <taxon>Gunneridae</taxon>
        <taxon>Pentapetalae</taxon>
        <taxon>asterids</taxon>
        <taxon>lamiids</taxon>
        <taxon>Solanales</taxon>
        <taxon>Convolvulaceae</taxon>
        <taxon>Cuscuteae</taxon>
        <taxon>Cuscuta</taxon>
        <taxon>Cuscuta subgen. Cuscuta</taxon>
    </lineage>
</organism>
<evidence type="ECO:0000313" key="13">
    <source>
        <dbReference type="Proteomes" id="UP001152484"/>
    </source>
</evidence>
<evidence type="ECO:0000256" key="8">
    <source>
        <dbReference type="ARBA" id="ARBA00023170"/>
    </source>
</evidence>
<dbReference type="PROSITE" id="PS51450">
    <property type="entry name" value="LRR"/>
    <property type="match status" value="1"/>
</dbReference>
<evidence type="ECO:0000256" key="1">
    <source>
        <dbReference type="ARBA" id="ARBA00004167"/>
    </source>
</evidence>
<protein>
    <recommendedName>
        <fullName evidence="11">Leucine-rich repeat-containing N-terminal plant-type domain-containing protein</fullName>
    </recommendedName>
</protein>
<evidence type="ECO:0000256" key="9">
    <source>
        <dbReference type="ARBA" id="ARBA00023180"/>
    </source>
</evidence>
<dbReference type="GO" id="GO:0051707">
    <property type="term" value="P:response to other organism"/>
    <property type="evidence" value="ECO:0007669"/>
    <property type="project" value="UniProtKB-ARBA"/>
</dbReference>
<feature type="domain" description="Leucine-rich repeat-containing N-terminal plant-type" evidence="11">
    <location>
        <begin position="334"/>
        <end position="375"/>
    </location>
</feature>
<dbReference type="InterPro" id="IPR052422">
    <property type="entry name" value="Auxin_Ser/Thr_Kinase"/>
</dbReference>
<dbReference type="SUPFAM" id="SSF52058">
    <property type="entry name" value="L domain-like"/>
    <property type="match status" value="2"/>
</dbReference>
<dbReference type="Pfam" id="PF00560">
    <property type="entry name" value="LRR_1"/>
    <property type="match status" value="4"/>
</dbReference>
<feature type="chain" id="PRO_5040397104" description="Leucine-rich repeat-containing N-terminal plant-type domain-containing protein" evidence="10">
    <location>
        <begin position="25"/>
        <end position="480"/>
    </location>
</feature>
<dbReference type="InterPro" id="IPR013210">
    <property type="entry name" value="LRR_N_plant-typ"/>
</dbReference>
<dbReference type="GO" id="GO:0016020">
    <property type="term" value="C:membrane"/>
    <property type="evidence" value="ECO:0007669"/>
    <property type="project" value="UniProtKB-SubCell"/>
</dbReference>
<dbReference type="Pfam" id="PF13855">
    <property type="entry name" value="LRR_8"/>
    <property type="match status" value="1"/>
</dbReference>
<dbReference type="InterPro" id="IPR001611">
    <property type="entry name" value="Leu-rich_rpt"/>
</dbReference>
<feature type="domain" description="Leucine-rich repeat-containing N-terminal plant-type" evidence="11">
    <location>
        <begin position="32"/>
        <end position="67"/>
    </location>
</feature>
<keyword evidence="5" id="KW-0677">Repeat</keyword>
<dbReference type="Proteomes" id="UP001152484">
    <property type="component" value="Unassembled WGS sequence"/>
</dbReference>
<dbReference type="PANTHER" id="PTHR47986">
    <property type="entry name" value="OSJNBA0070M12.3 PROTEIN"/>
    <property type="match status" value="1"/>
</dbReference>
<dbReference type="Pfam" id="PF08263">
    <property type="entry name" value="LRRNT_2"/>
    <property type="match status" value="2"/>
</dbReference>
<evidence type="ECO:0000256" key="10">
    <source>
        <dbReference type="SAM" id="SignalP"/>
    </source>
</evidence>